<dbReference type="GeneID" id="4390704"/>
<dbReference type="RefSeq" id="XP_001222204.1">
    <property type="nucleotide sequence ID" value="XM_001222203.1"/>
</dbReference>
<dbReference type="VEuPathDB" id="FungiDB:CHGG_06109"/>
<organism evidence="1 2">
    <name type="scientific">Chaetomium globosum (strain ATCC 6205 / CBS 148.51 / DSM 1962 / NBRC 6347 / NRRL 1970)</name>
    <name type="common">Soil fungus</name>
    <dbReference type="NCBI Taxonomy" id="306901"/>
    <lineage>
        <taxon>Eukaryota</taxon>
        <taxon>Fungi</taxon>
        <taxon>Dikarya</taxon>
        <taxon>Ascomycota</taxon>
        <taxon>Pezizomycotina</taxon>
        <taxon>Sordariomycetes</taxon>
        <taxon>Sordariomycetidae</taxon>
        <taxon>Sordariales</taxon>
        <taxon>Chaetomiaceae</taxon>
        <taxon>Chaetomium</taxon>
    </lineage>
</organism>
<protein>
    <submittedName>
        <fullName evidence="1">Uncharacterized protein</fullName>
    </submittedName>
</protein>
<dbReference type="InParanoid" id="Q2H5F6"/>
<dbReference type="EMBL" id="CH408031">
    <property type="protein sequence ID" value="EAQ89490.1"/>
    <property type="molecule type" value="Genomic_DNA"/>
</dbReference>
<accession>Q2H5F6</accession>
<dbReference type="Proteomes" id="UP000001056">
    <property type="component" value="Unassembled WGS sequence"/>
</dbReference>
<name>Q2H5F6_CHAGB</name>
<dbReference type="HOGENOM" id="CLU_1677665_0_0_1"/>
<evidence type="ECO:0000313" key="2">
    <source>
        <dbReference type="Proteomes" id="UP000001056"/>
    </source>
</evidence>
<evidence type="ECO:0000313" key="1">
    <source>
        <dbReference type="EMBL" id="EAQ89490.1"/>
    </source>
</evidence>
<sequence>MIGISRGHYSAVTAVRICLIGGTQPGPGKCSKTGIHQLSTAFNVPDPVVPWRIPGQFGFFCGSDESKLHDHGKDGQTTLKSTIETNRVGQRGPSDQVNHPTSLILDYGPPGQQTMLRTCWPPSLHWCMFLMRPQRAFVLRVRDRAAPPYSRDPRQKA</sequence>
<gene>
    <name evidence="1" type="ORF">CHGG_06109</name>
</gene>
<keyword evidence="2" id="KW-1185">Reference proteome</keyword>
<dbReference type="AlphaFoldDB" id="Q2H5F6"/>
<proteinExistence type="predicted"/>
<reference evidence="2" key="1">
    <citation type="journal article" date="2015" name="Genome Announc.">
        <title>Draft genome sequence of the cellulolytic fungus Chaetomium globosum.</title>
        <authorList>
            <person name="Cuomo C.A."/>
            <person name="Untereiner W.A."/>
            <person name="Ma L.-J."/>
            <person name="Grabherr M."/>
            <person name="Birren B.W."/>
        </authorList>
    </citation>
    <scope>NUCLEOTIDE SEQUENCE [LARGE SCALE GENOMIC DNA]</scope>
    <source>
        <strain evidence="2">ATCC 6205 / CBS 148.51 / DSM 1962 / NBRC 6347 / NRRL 1970</strain>
    </source>
</reference>